<organism evidence="2">
    <name type="scientific">marine sediment metagenome</name>
    <dbReference type="NCBI Taxonomy" id="412755"/>
    <lineage>
        <taxon>unclassified sequences</taxon>
        <taxon>metagenomes</taxon>
        <taxon>ecological metagenomes</taxon>
    </lineage>
</organism>
<dbReference type="AlphaFoldDB" id="X0ULQ7"/>
<evidence type="ECO:0000313" key="2">
    <source>
        <dbReference type="EMBL" id="GAG01283.1"/>
    </source>
</evidence>
<proteinExistence type="predicted"/>
<dbReference type="EMBL" id="BARS01023849">
    <property type="protein sequence ID" value="GAG01283.1"/>
    <property type="molecule type" value="Genomic_DNA"/>
</dbReference>
<reference evidence="2" key="1">
    <citation type="journal article" date="2014" name="Front. Microbiol.">
        <title>High frequency of phylogenetically diverse reductive dehalogenase-homologous genes in deep subseafloor sedimentary metagenomes.</title>
        <authorList>
            <person name="Kawai M."/>
            <person name="Futagami T."/>
            <person name="Toyoda A."/>
            <person name="Takaki Y."/>
            <person name="Nishi S."/>
            <person name="Hori S."/>
            <person name="Arai W."/>
            <person name="Tsubouchi T."/>
            <person name="Morono Y."/>
            <person name="Uchiyama I."/>
            <person name="Ito T."/>
            <person name="Fujiyama A."/>
            <person name="Inagaki F."/>
            <person name="Takami H."/>
        </authorList>
    </citation>
    <scope>NUCLEOTIDE SEQUENCE</scope>
    <source>
        <strain evidence="2">Expedition CK06-06</strain>
    </source>
</reference>
<feature type="region of interest" description="Disordered" evidence="1">
    <location>
        <begin position="127"/>
        <end position="168"/>
    </location>
</feature>
<evidence type="ECO:0000256" key="1">
    <source>
        <dbReference type="SAM" id="MobiDB-lite"/>
    </source>
</evidence>
<name>X0ULQ7_9ZZZZ</name>
<accession>X0ULQ7</accession>
<feature type="non-terminal residue" evidence="2">
    <location>
        <position position="1"/>
    </location>
</feature>
<protein>
    <submittedName>
        <fullName evidence="2">Uncharacterized protein</fullName>
    </submittedName>
</protein>
<gene>
    <name evidence="2" type="ORF">S01H1_37945</name>
</gene>
<sequence>IKAALQNPRVIAAIEEAKESGDFEAARALFKRAVAYYTQQISKMRAEGRGWGDILKEFGLHPKYAGLGHFKNKAKYGAYYPVQHHMKSEIKAATTRSYKGDRMKGHGMSDSASNGKKFGFPKTRLAGQAYSGQNKNRGLALGHSKDKGGGHGGGRGAGNSGGRGGGKK</sequence>
<feature type="compositionally biased region" description="Gly residues" evidence="1">
    <location>
        <begin position="150"/>
        <end position="168"/>
    </location>
</feature>
<comment type="caution">
    <text evidence="2">The sequence shown here is derived from an EMBL/GenBank/DDBJ whole genome shotgun (WGS) entry which is preliminary data.</text>
</comment>